<evidence type="ECO:0000313" key="5">
    <source>
        <dbReference type="EMBL" id="VDO93888.1"/>
    </source>
</evidence>
<feature type="compositionally biased region" description="Basic residues" evidence="4">
    <location>
        <begin position="315"/>
        <end position="324"/>
    </location>
</feature>
<proteinExistence type="predicted"/>
<feature type="compositionally biased region" description="Basic and acidic residues" evidence="4">
    <location>
        <begin position="325"/>
        <end position="339"/>
    </location>
</feature>
<keyword evidence="1" id="KW-0805">Transcription regulation</keyword>
<keyword evidence="2" id="KW-0804">Transcription</keyword>
<dbReference type="WBParaSite" id="HPBE_0001285701-mRNA-1">
    <property type="protein sequence ID" value="HPBE_0001285701-mRNA-1"/>
    <property type="gene ID" value="HPBE_0001285701"/>
</dbReference>
<organism evidence="5">
    <name type="scientific">Heligmosomoides polygyrus</name>
    <name type="common">Parasitic roundworm</name>
    <dbReference type="NCBI Taxonomy" id="6339"/>
    <lineage>
        <taxon>Eukaryota</taxon>
        <taxon>Metazoa</taxon>
        <taxon>Ecdysozoa</taxon>
        <taxon>Nematoda</taxon>
        <taxon>Chromadorea</taxon>
        <taxon>Rhabditida</taxon>
        <taxon>Rhabditina</taxon>
        <taxon>Rhabditomorpha</taxon>
        <taxon>Strongyloidea</taxon>
        <taxon>Heligmosomidae</taxon>
        <taxon>Heligmosomoides</taxon>
    </lineage>
</organism>
<gene>
    <name evidence="5" type="ORF">HPBE_LOCUS12858</name>
</gene>
<evidence type="ECO:0000313" key="7">
    <source>
        <dbReference type="WBParaSite" id="HPBE_0001285701-mRNA-1"/>
    </source>
</evidence>
<evidence type="ECO:0000256" key="3">
    <source>
        <dbReference type="ARBA" id="ARBA00023242"/>
    </source>
</evidence>
<feature type="region of interest" description="Disordered" evidence="4">
    <location>
        <begin position="791"/>
        <end position="827"/>
    </location>
</feature>
<evidence type="ECO:0000256" key="2">
    <source>
        <dbReference type="ARBA" id="ARBA00023163"/>
    </source>
</evidence>
<feature type="region of interest" description="Disordered" evidence="4">
    <location>
        <begin position="78"/>
        <end position="148"/>
    </location>
</feature>
<dbReference type="PANTHER" id="PTHR16088">
    <property type="entry name" value="YY1 ASSOCIATED PROTEIN-RELATED"/>
    <property type="match status" value="1"/>
</dbReference>
<dbReference type="PANTHER" id="PTHR16088:SF3">
    <property type="entry name" value="GON-4-LIKE PROTEIN"/>
    <property type="match status" value="1"/>
</dbReference>
<feature type="region of interest" description="Disordered" evidence="4">
    <location>
        <begin position="1008"/>
        <end position="1027"/>
    </location>
</feature>
<reference evidence="7" key="2">
    <citation type="submission" date="2019-09" db="UniProtKB">
        <authorList>
            <consortium name="WormBaseParasite"/>
        </authorList>
    </citation>
    <scope>IDENTIFICATION</scope>
</reference>
<protein>
    <submittedName>
        <fullName evidence="7">Mab-21 domain-containing protein</fullName>
    </submittedName>
</protein>
<feature type="region of interest" description="Disordered" evidence="4">
    <location>
        <begin position="307"/>
        <end position="339"/>
    </location>
</feature>
<evidence type="ECO:0000256" key="4">
    <source>
        <dbReference type="SAM" id="MobiDB-lite"/>
    </source>
</evidence>
<accession>A0A3P8D0G6</accession>
<evidence type="ECO:0000256" key="1">
    <source>
        <dbReference type="ARBA" id="ARBA00023015"/>
    </source>
</evidence>
<dbReference type="EMBL" id="UZAH01027664">
    <property type="protein sequence ID" value="VDO93888.1"/>
    <property type="molecule type" value="Genomic_DNA"/>
</dbReference>
<feature type="compositionally biased region" description="Acidic residues" evidence="4">
    <location>
        <begin position="106"/>
        <end position="132"/>
    </location>
</feature>
<dbReference type="GO" id="GO:0006355">
    <property type="term" value="P:regulation of DNA-templated transcription"/>
    <property type="evidence" value="ECO:0007669"/>
    <property type="project" value="TreeGrafter"/>
</dbReference>
<keyword evidence="6" id="KW-1185">Reference proteome</keyword>
<dbReference type="GO" id="GO:0005634">
    <property type="term" value="C:nucleus"/>
    <property type="evidence" value="ECO:0007669"/>
    <property type="project" value="TreeGrafter"/>
</dbReference>
<sequence length="1321" mass="148334">MASAGSASSTEEVEAEEDIVDLCRRLDTQLEEKAKMHNLNALNVKSILNRLIKDPHVLSTLMGIKGDMDDIPTLKVTRSKVKHSTEPAKVELRPVPPPRTFLDVQFENEDDDEDYRPEDAQSDESEDDEEGNDTLTTNDPERTRDQEEGLDKTMLAADRSDDVLNGNLLVSDLRESSISPYQLRSRVPHVEENIYDSLIDSFSQDAFDTFVDYSGQEMLTFVENPDYLDFLQGIQASTPIESGNTPGDDDDPDDEEYNVLTELERLKELEKDKDELRMDRFTEIPMREVEGLFLDLIGDDVETIQPELMAPKNLSPKKKRTAKRRSSERNGGRKSADDKHVQLLTQSVVMCYHDTRLTHMKNQYQLMINELDSHYYDAGPSSLFNISNLAAAIESCHDIIGVTPVSDAFVRWDPTPFGWSPRPEAALVLGRSRAVIYPDLLPGVQPDLFEFPHQFFTAGEDLLLAHALVQFRHIPNSTSQDPFGRLYWVQRMLLPCKTLPQIRSHLRVARHHVEGQVNNRNPMYQIIMQALRGVCHLRFPFEQPVARYDTMQMWPEELRPIWFNKFLKHFMTCGPTMVKPVVKTMRKDRTRSPAVIQQGPEKIAGMDRSEDRRKRLDISSTSVSYKVDVCFYGETVAMDASATVRPYAFQFESVSAYFVASCTSDVAESGAQPPTGALPLLVTCVKDDPEVHGRLVVARSSTGDQACSEVAHEVLENSSPELPDRTVVVGRAVAPSASPVLPEIAAGPSSENMEFSVYEPEKEFQTIDVPHPQDLQVPKSEFSMELDLEEGEILSGENSLEAPPPSKKSRRKSSSTQPSSGSATACLDIKQNTSVSVMEELRVDVASDETAAVMVMEDAESARSCPRADSEVCGMEILSSSWKDGDFLYEDYDFLTSRTLDSAALEFDLGVPVTPRDDARTRSPTLLRAPSAVSRALFAKVEFKRISMNDEPENVDLTGSAPSVGCWKETWECGNGEPPSYENDFLDARPSSAFNNAEENIANEYSEDAPGSEMYSAENADDMDAGGKTRMKRRTRNEKERMGLERMQNPHHRARQMVNLAKKIAVDVKQRTFMHQDVWRSMERIVLGQENMETQFDRLKAVLLPNHADVLALLSLLADESVLPPELLTSPLRRAYHGAVQILLAIERPLWGYIRQWLPLPYDEKVAPADFEFIDLCKRSDTELVEDGGAECVDDLNAVLGVLPPRRGGPLQVTAGQLNTLQNGVYIPILISKEKPSKEPPQAVEKREPAWTKESDMMLLKTYNEVEGGVEEVRLYHLSKSLIHFDTMFLLCVVGDSNGLLLKHSTLGTREKAVGLWWTMV</sequence>
<feature type="compositionally biased region" description="Basic and acidic residues" evidence="4">
    <location>
        <begin position="83"/>
        <end position="92"/>
    </location>
</feature>
<dbReference type="OrthoDB" id="6257037at2759"/>
<reference evidence="5 6" key="1">
    <citation type="submission" date="2018-11" db="EMBL/GenBank/DDBJ databases">
        <authorList>
            <consortium name="Pathogen Informatics"/>
        </authorList>
    </citation>
    <scope>NUCLEOTIDE SEQUENCE [LARGE SCALE GENOMIC DNA]</scope>
</reference>
<feature type="compositionally biased region" description="Basic and acidic residues" evidence="4">
    <location>
        <begin position="139"/>
        <end position="148"/>
    </location>
</feature>
<dbReference type="GO" id="GO:0003712">
    <property type="term" value="F:transcription coregulator activity"/>
    <property type="evidence" value="ECO:0007669"/>
    <property type="project" value="TreeGrafter"/>
</dbReference>
<evidence type="ECO:0000313" key="6">
    <source>
        <dbReference type="Proteomes" id="UP000050761"/>
    </source>
</evidence>
<name>A0A3P8D0G6_HELPZ</name>
<keyword evidence="3" id="KW-0539">Nucleus</keyword>
<dbReference type="Proteomes" id="UP000050761">
    <property type="component" value="Unassembled WGS sequence"/>
</dbReference>
<dbReference type="InterPro" id="IPR052435">
    <property type="entry name" value="YY1-Transcr_Regul"/>
</dbReference>